<dbReference type="InterPro" id="IPR050067">
    <property type="entry name" value="IPM_dehydratase_rel_enz"/>
</dbReference>
<dbReference type="NCBIfam" id="TIGR02083">
    <property type="entry name" value="LEU2"/>
    <property type="match status" value="1"/>
</dbReference>
<dbReference type="NCBIfam" id="NF001614">
    <property type="entry name" value="PRK00402.1"/>
    <property type="match status" value="1"/>
</dbReference>
<protein>
    <recommendedName>
        <fullName evidence="6">3-isopropylmalate dehydratase large subunit</fullName>
        <ecNumber evidence="6">4.2.1.33</ecNumber>
    </recommendedName>
    <alternativeName>
        <fullName evidence="6">Alpha-IPM isomerase</fullName>
        <shortName evidence="6">IPMI</shortName>
    </alternativeName>
    <alternativeName>
        <fullName evidence="6">Isopropylmalate isomerase</fullName>
    </alternativeName>
</protein>
<dbReference type="GO" id="GO:0046872">
    <property type="term" value="F:metal ion binding"/>
    <property type="evidence" value="ECO:0007669"/>
    <property type="project" value="UniProtKB-KW"/>
</dbReference>
<dbReference type="InterPro" id="IPR011826">
    <property type="entry name" value="HAcnase/IPMdehydase_lsu_prok"/>
</dbReference>
<keyword evidence="1 6" id="KW-0004">4Fe-4S</keyword>
<evidence type="ECO:0000256" key="1">
    <source>
        <dbReference type="ARBA" id="ARBA00022485"/>
    </source>
</evidence>
<keyword evidence="5 6" id="KW-0456">Lyase</keyword>
<sequence length="420" mass="44294">MKMTATQKIFARHAGRDSVAAGELVTANVDIVLGNDITSPVAIKEMEKAGGKVKYPDKIVLVLDHFAPAKDIKSAEQCKTVRDFAAEQGIAHFYDVGKAGVEHALLPELGLVRPASLIIGADSHTCTYGALGCVSTGVGSTDMAAAMMTGKLWFRVPQAIKVTLSGKPKRFVTGKDVVLTLIGMLGVDGATYKSLEFFGDVSALSVDDRLAIANMAVECGAKNAFFPVDGAARDYLASRGVEFSAEDEITADEDAEYEKEIALDLSSVLPAVAFPHLPSNVRFFGKDVPEGLKIDQVVIGSCTNGRLSDMRAAASVMKGRKVADGVRCIVIPATQEVYKKCIDEGLTSVFIDSGAVVSTPTCGPCLGGYMGILAHGERAVATTNRNFVGRMGDVTSEVYLASPYVAAESAIQGVLACPKE</sequence>
<comment type="caution">
    <text evidence="8">The sequence shown here is derived from an EMBL/GenBank/DDBJ whole genome shotgun (WGS) entry which is preliminary data.</text>
</comment>
<keyword evidence="3 6" id="KW-0408">Iron</keyword>
<evidence type="ECO:0000256" key="3">
    <source>
        <dbReference type="ARBA" id="ARBA00023004"/>
    </source>
</evidence>
<evidence type="ECO:0000313" key="9">
    <source>
        <dbReference type="Proteomes" id="UP000824088"/>
    </source>
</evidence>
<comment type="pathway">
    <text evidence="6">Amino-acid biosynthesis; L-leucine biosynthesis; L-leucine from 3-methyl-2-oxobutanoate: step 2/4.</text>
</comment>
<dbReference type="NCBIfam" id="TIGR01343">
    <property type="entry name" value="hacA_fam"/>
    <property type="match status" value="1"/>
</dbReference>
<feature type="domain" description="Aconitase/3-isopropylmalate dehydratase large subunit alpha/beta/alpha" evidence="7">
    <location>
        <begin position="8"/>
        <end position="413"/>
    </location>
</feature>
<dbReference type="PRINTS" id="PR00415">
    <property type="entry name" value="ACONITASE"/>
</dbReference>
<comment type="subunit">
    <text evidence="6">Heterodimer of LeuC and LeuD.</text>
</comment>
<dbReference type="InterPro" id="IPR011823">
    <property type="entry name" value="IsopropMal_deHydtase_lsu_bac"/>
</dbReference>
<dbReference type="EMBL" id="DVMN01000111">
    <property type="protein sequence ID" value="HIU21801.1"/>
    <property type="molecule type" value="Genomic_DNA"/>
</dbReference>
<reference evidence="8" key="2">
    <citation type="journal article" date="2021" name="PeerJ">
        <title>Extensive microbial diversity within the chicken gut microbiome revealed by metagenomics and culture.</title>
        <authorList>
            <person name="Gilroy R."/>
            <person name="Ravi A."/>
            <person name="Getino M."/>
            <person name="Pursley I."/>
            <person name="Horton D.L."/>
            <person name="Alikhan N.F."/>
            <person name="Baker D."/>
            <person name="Gharbi K."/>
            <person name="Hall N."/>
            <person name="Watson M."/>
            <person name="Adriaenssens E.M."/>
            <person name="Foster-Nyarko E."/>
            <person name="Jarju S."/>
            <person name="Secka A."/>
            <person name="Antonio M."/>
            <person name="Oren A."/>
            <person name="Chaudhuri R.R."/>
            <person name="La Ragione R."/>
            <person name="Hildebrand F."/>
            <person name="Pallen M.J."/>
        </authorList>
    </citation>
    <scope>NUCLEOTIDE SEQUENCE</scope>
    <source>
        <strain evidence="8">1063</strain>
    </source>
</reference>
<dbReference type="InterPro" id="IPR018136">
    <property type="entry name" value="Aconitase_4Fe-4S_BS"/>
</dbReference>
<keyword evidence="6" id="KW-0100">Branched-chain amino acid biosynthesis</keyword>
<feature type="binding site" evidence="6">
    <location>
        <position position="302"/>
    </location>
    <ligand>
        <name>[4Fe-4S] cluster</name>
        <dbReference type="ChEBI" id="CHEBI:49883"/>
    </ligand>
</feature>
<dbReference type="PROSITE" id="PS00450">
    <property type="entry name" value="ACONITASE_1"/>
    <property type="match status" value="1"/>
</dbReference>
<keyword evidence="6" id="KW-0028">Amino-acid biosynthesis</keyword>
<feature type="binding site" evidence="6">
    <location>
        <position position="362"/>
    </location>
    <ligand>
        <name>[4Fe-4S] cluster</name>
        <dbReference type="ChEBI" id="CHEBI:49883"/>
    </ligand>
</feature>
<dbReference type="InterPro" id="IPR033941">
    <property type="entry name" value="IPMI_cat"/>
</dbReference>
<dbReference type="GO" id="GO:0009098">
    <property type="term" value="P:L-leucine biosynthetic process"/>
    <property type="evidence" value="ECO:0007669"/>
    <property type="project" value="UniProtKB-UniRule"/>
</dbReference>
<organism evidence="8 9">
    <name type="scientific">Candidatus Limadaptatus stercorigallinarum</name>
    <dbReference type="NCBI Taxonomy" id="2840845"/>
    <lineage>
        <taxon>Bacteria</taxon>
        <taxon>Bacillati</taxon>
        <taxon>Bacillota</taxon>
        <taxon>Clostridia</taxon>
        <taxon>Eubacteriales</taxon>
        <taxon>Candidatus Limadaptatus</taxon>
    </lineage>
</organism>
<dbReference type="AlphaFoldDB" id="A0A9D1L2P7"/>
<dbReference type="Proteomes" id="UP000824088">
    <property type="component" value="Unassembled WGS sequence"/>
</dbReference>
<dbReference type="GO" id="GO:0003861">
    <property type="term" value="F:3-isopropylmalate dehydratase activity"/>
    <property type="evidence" value="ECO:0007669"/>
    <property type="project" value="UniProtKB-UniRule"/>
</dbReference>
<evidence type="ECO:0000313" key="8">
    <source>
        <dbReference type="EMBL" id="HIU21801.1"/>
    </source>
</evidence>
<evidence type="ECO:0000256" key="6">
    <source>
        <dbReference type="HAMAP-Rule" id="MF_01027"/>
    </source>
</evidence>
<dbReference type="PROSITE" id="PS01244">
    <property type="entry name" value="ACONITASE_2"/>
    <property type="match status" value="1"/>
</dbReference>
<gene>
    <name evidence="6 8" type="primary">leuC</name>
    <name evidence="8" type="ORF">IAD51_06205</name>
</gene>
<evidence type="ECO:0000259" key="7">
    <source>
        <dbReference type="Pfam" id="PF00330"/>
    </source>
</evidence>
<dbReference type="InterPro" id="IPR006251">
    <property type="entry name" value="Homoacnase/IPMdehydase_lsu"/>
</dbReference>
<dbReference type="SUPFAM" id="SSF53732">
    <property type="entry name" value="Aconitase iron-sulfur domain"/>
    <property type="match status" value="1"/>
</dbReference>
<comment type="cofactor">
    <cofactor evidence="6">
        <name>[4Fe-4S] cluster</name>
        <dbReference type="ChEBI" id="CHEBI:49883"/>
    </cofactor>
    <text evidence="6">Binds 1 [4Fe-4S] cluster per subunit.</text>
</comment>
<dbReference type="EC" id="4.2.1.33" evidence="6"/>
<dbReference type="InterPro" id="IPR015931">
    <property type="entry name" value="Acnase/IPM_dHydase_lsu_aba_1/3"/>
</dbReference>
<name>A0A9D1L2P7_9FIRM</name>
<keyword evidence="2 6" id="KW-0479">Metal-binding</keyword>
<keyword evidence="6" id="KW-0432">Leucine biosynthesis</keyword>
<dbReference type="HAMAP" id="MF_01027">
    <property type="entry name" value="LeuC_type2"/>
    <property type="match status" value="1"/>
</dbReference>
<dbReference type="InterPro" id="IPR001030">
    <property type="entry name" value="Acoase/IPM_deHydtase_lsu_aba"/>
</dbReference>
<dbReference type="PANTHER" id="PTHR43822">
    <property type="entry name" value="HOMOACONITASE, MITOCHONDRIAL-RELATED"/>
    <property type="match status" value="1"/>
</dbReference>
<evidence type="ECO:0000256" key="2">
    <source>
        <dbReference type="ARBA" id="ARBA00022723"/>
    </source>
</evidence>
<comment type="similarity">
    <text evidence="6">Belongs to the aconitase/IPM isomerase family. LeuC type 2 subfamily.</text>
</comment>
<dbReference type="NCBIfam" id="TIGR02086">
    <property type="entry name" value="IPMI_arch"/>
    <property type="match status" value="1"/>
</dbReference>
<dbReference type="Pfam" id="PF00330">
    <property type="entry name" value="Aconitase"/>
    <property type="match status" value="1"/>
</dbReference>
<keyword evidence="4 6" id="KW-0411">Iron-sulfur</keyword>
<dbReference type="CDD" id="cd01583">
    <property type="entry name" value="IPMI"/>
    <property type="match status" value="1"/>
</dbReference>
<comment type="catalytic activity">
    <reaction evidence="6">
        <text>(2R,3S)-3-isopropylmalate = (2S)-2-isopropylmalate</text>
        <dbReference type="Rhea" id="RHEA:32287"/>
        <dbReference type="ChEBI" id="CHEBI:1178"/>
        <dbReference type="ChEBI" id="CHEBI:35121"/>
        <dbReference type="EC" id="4.2.1.33"/>
    </reaction>
</comment>
<accession>A0A9D1L2P7</accession>
<proteinExistence type="inferred from homology"/>
<dbReference type="Gene3D" id="3.30.499.10">
    <property type="entry name" value="Aconitase, domain 3"/>
    <property type="match status" value="2"/>
</dbReference>
<evidence type="ECO:0000256" key="4">
    <source>
        <dbReference type="ARBA" id="ARBA00023014"/>
    </source>
</evidence>
<comment type="function">
    <text evidence="6">Catalyzes the isomerization between 2-isopropylmalate and 3-isopropylmalate, via the formation of 2-isopropylmaleate.</text>
</comment>
<reference evidence="8" key="1">
    <citation type="submission" date="2020-10" db="EMBL/GenBank/DDBJ databases">
        <authorList>
            <person name="Gilroy R."/>
        </authorList>
    </citation>
    <scope>NUCLEOTIDE SEQUENCE</scope>
    <source>
        <strain evidence="8">1063</strain>
    </source>
</reference>
<dbReference type="PANTHER" id="PTHR43822:SF16">
    <property type="entry name" value="3-ISOPROPYLMALATE DEHYDRATASE LARGE SUBUNIT 2"/>
    <property type="match status" value="1"/>
</dbReference>
<dbReference type="GO" id="GO:0051539">
    <property type="term" value="F:4 iron, 4 sulfur cluster binding"/>
    <property type="evidence" value="ECO:0007669"/>
    <property type="project" value="UniProtKB-KW"/>
</dbReference>
<feature type="binding site" evidence="6">
    <location>
        <position position="365"/>
    </location>
    <ligand>
        <name>[4Fe-4S] cluster</name>
        <dbReference type="ChEBI" id="CHEBI:49883"/>
    </ligand>
</feature>
<evidence type="ECO:0000256" key="5">
    <source>
        <dbReference type="ARBA" id="ARBA00023239"/>
    </source>
</evidence>
<dbReference type="InterPro" id="IPR036008">
    <property type="entry name" value="Aconitase_4Fe-4S_dom"/>
</dbReference>